<dbReference type="Proteomes" id="UP000245754">
    <property type="component" value="Unassembled WGS sequence"/>
</dbReference>
<proteinExistence type="predicted"/>
<organism evidence="1 2">
    <name type="scientific">Cupriavidus plantarum</name>
    <dbReference type="NCBI Taxonomy" id="942865"/>
    <lineage>
        <taxon>Bacteria</taxon>
        <taxon>Pseudomonadati</taxon>
        <taxon>Pseudomonadota</taxon>
        <taxon>Betaproteobacteria</taxon>
        <taxon>Burkholderiales</taxon>
        <taxon>Burkholderiaceae</taxon>
        <taxon>Cupriavidus</taxon>
    </lineage>
</organism>
<dbReference type="RefSeq" id="WP_109581017.1">
    <property type="nucleotide sequence ID" value="NZ_QGGT01000001.1"/>
</dbReference>
<accession>A0A316EX32</accession>
<comment type="caution">
    <text evidence="1">The sequence shown here is derived from an EMBL/GenBank/DDBJ whole genome shotgun (WGS) entry which is preliminary data.</text>
</comment>
<sequence length="226" mass="23971">MRAGAQSRWPGVVLWLALAASALGIHGLTDGWRAWTLDQRREHRIAAGTLRLPALMVRDQAGRGVRWFGGDAGRAGGDALAGPDAVYLVDFIYTRCMTVCRALGAAFTQLQARIEADGLSGRIGLRSLSFDPRDEIADLAGYAGEHRARLPDWAVAAAVDPAAMHALLRDADVIAIPDGFGGFAHNGGLHVVDARGHVLGAFPLERYEDAYALARATIAGAPGWAP</sequence>
<keyword evidence="2" id="KW-1185">Reference proteome</keyword>
<dbReference type="Gene3D" id="3.40.30.10">
    <property type="entry name" value="Glutaredoxin"/>
    <property type="match status" value="1"/>
</dbReference>
<dbReference type="InterPro" id="IPR036249">
    <property type="entry name" value="Thioredoxin-like_sf"/>
</dbReference>
<gene>
    <name evidence="1" type="ORF">C7419_1011156</name>
</gene>
<protein>
    <submittedName>
        <fullName evidence="1">Protein SCO1/2</fullName>
    </submittedName>
</protein>
<dbReference type="SUPFAM" id="SSF52833">
    <property type="entry name" value="Thioredoxin-like"/>
    <property type="match status" value="1"/>
</dbReference>
<name>A0A316EX32_9BURK</name>
<dbReference type="EMBL" id="QGGT01000001">
    <property type="protein sequence ID" value="PWK37274.1"/>
    <property type="molecule type" value="Genomic_DNA"/>
</dbReference>
<evidence type="ECO:0000313" key="2">
    <source>
        <dbReference type="Proteomes" id="UP000245754"/>
    </source>
</evidence>
<evidence type="ECO:0000313" key="1">
    <source>
        <dbReference type="EMBL" id="PWK37274.1"/>
    </source>
</evidence>
<dbReference type="AlphaFoldDB" id="A0A316EX32"/>
<reference evidence="1 2" key="1">
    <citation type="submission" date="2018-05" db="EMBL/GenBank/DDBJ databases">
        <title>Genomic Encyclopedia of Type Strains, Phase IV (KMG-V): Genome sequencing to study the core and pangenomes of soil and plant-associated prokaryotes.</title>
        <authorList>
            <person name="Whitman W."/>
        </authorList>
    </citation>
    <scope>NUCLEOTIDE SEQUENCE [LARGE SCALE GENOMIC DNA]</scope>
    <source>
        <strain evidence="1 2">SLV-132</strain>
    </source>
</reference>